<dbReference type="Proteomes" id="UP000663873">
    <property type="component" value="Unassembled WGS sequence"/>
</dbReference>
<evidence type="ECO:0000313" key="3">
    <source>
        <dbReference type="Proteomes" id="UP000663873"/>
    </source>
</evidence>
<dbReference type="EMBL" id="CAJOBP010107663">
    <property type="protein sequence ID" value="CAF4993826.1"/>
    <property type="molecule type" value="Genomic_DNA"/>
</dbReference>
<name>A0A822AQ30_9BILA</name>
<dbReference type="AlphaFoldDB" id="A0A822AQ30"/>
<keyword evidence="3" id="KW-1185">Reference proteome</keyword>
<accession>A0A822AQ30</accession>
<feature type="region of interest" description="Disordered" evidence="1">
    <location>
        <begin position="16"/>
        <end position="60"/>
    </location>
</feature>
<feature type="non-terminal residue" evidence="2">
    <location>
        <position position="1"/>
    </location>
</feature>
<feature type="compositionally biased region" description="Polar residues" evidence="1">
    <location>
        <begin position="48"/>
        <end position="60"/>
    </location>
</feature>
<evidence type="ECO:0000256" key="1">
    <source>
        <dbReference type="SAM" id="MobiDB-lite"/>
    </source>
</evidence>
<proteinExistence type="predicted"/>
<feature type="compositionally biased region" description="Acidic residues" evidence="1">
    <location>
        <begin position="27"/>
        <end position="42"/>
    </location>
</feature>
<protein>
    <submittedName>
        <fullName evidence="2">Uncharacterized protein</fullName>
    </submittedName>
</protein>
<gene>
    <name evidence="2" type="ORF">UJA718_LOCUS49971</name>
</gene>
<organism evidence="2 3">
    <name type="scientific">Rotaria socialis</name>
    <dbReference type="NCBI Taxonomy" id="392032"/>
    <lineage>
        <taxon>Eukaryota</taxon>
        <taxon>Metazoa</taxon>
        <taxon>Spiralia</taxon>
        <taxon>Gnathifera</taxon>
        <taxon>Rotifera</taxon>
        <taxon>Eurotatoria</taxon>
        <taxon>Bdelloidea</taxon>
        <taxon>Philodinida</taxon>
        <taxon>Philodinidae</taxon>
        <taxon>Rotaria</taxon>
    </lineage>
</organism>
<comment type="caution">
    <text evidence="2">The sequence shown here is derived from an EMBL/GenBank/DDBJ whole genome shotgun (WGS) entry which is preliminary data.</text>
</comment>
<reference evidence="2" key="1">
    <citation type="submission" date="2021-02" db="EMBL/GenBank/DDBJ databases">
        <authorList>
            <person name="Nowell W R."/>
        </authorList>
    </citation>
    <scope>NUCLEOTIDE SEQUENCE</scope>
</reference>
<sequence>INDILIALKQISTNESASLKSPVKGDEIDDEDDDSQDDEDLINDQKKNFLSSTNQTEYDPNKLCTYTTTKREYANQHWYH</sequence>
<evidence type="ECO:0000313" key="2">
    <source>
        <dbReference type="EMBL" id="CAF4993826.1"/>
    </source>
</evidence>
<feature type="non-terminal residue" evidence="2">
    <location>
        <position position="80"/>
    </location>
</feature>